<dbReference type="Proteomes" id="UP001139408">
    <property type="component" value="Unassembled WGS sequence"/>
</dbReference>
<keyword evidence="1" id="KW-0732">Signal</keyword>
<name>A0A9X2CEI5_9GAMM</name>
<comment type="caution">
    <text evidence="2">The sequence shown here is derived from an EMBL/GenBank/DDBJ whole genome shotgun (WGS) entry which is preliminary data.</text>
</comment>
<dbReference type="RefSeq" id="WP_188927267.1">
    <property type="nucleotide sequence ID" value="NZ_BMQI01000109.1"/>
</dbReference>
<feature type="signal peptide" evidence="1">
    <location>
        <begin position="1"/>
        <end position="20"/>
    </location>
</feature>
<dbReference type="AlphaFoldDB" id="A0A9X2CEI5"/>
<accession>A0A9X2CEI5</accession>
<protein>
    <submittedName>
        <fullName evidence="2">Uncharacterized protein</fullName>
    </submittedName>
</protein>
<reference evidence="2" key="1">
    <citation type="submission" date="2022-01" db="EMBL/GenBank/DDBJ databases">
        <title>Whole genome-based taxonomy of the Shewanellaceae.</title>
        <authorList>
            <person name="Martin-Rodriguez A.J."/>
        </authorList>
    </citation>
    <scope>NUCLEOTIDE SEQUENCE</scope>
    <source>
        <strain evidence="2">DSM 23803</strain>
    </source>
</reference>
<evidence type="ECO:0000256" key="1">
    <source>
        <dbReference type="SAM" id="SignalP"/>
    </source>
</evidence>
<keyword evidence="3" id="KW-1185">Reference proteome</keyword>
<sequence length="179" mass="19974">MKTRLLALFVCILLQGAVHGHETDYALIDGLCKKYQVNEQPVMLECRLGQCKDGFNGVELSIETVIGKSTDDCNSIERNIVFEGRAYTRDYLFLFDALDCVISGSCAKIELESATRKPKDFSILAGYRINKVVISQPSKNNIGNLEVDIEDNKSAYKVILAYSDGVIYKASILNLIKEH</sequence>
<gene>
    <name evidence="2" type="ORF">L2749_21940</name>
</gene>
<dbReference type="EMBL" id="JAKILJ010000107">
    <property type="protein sequence ID" value="MCL1107858.1"/>
    <property type="molecule type" value="Genomic_DNA"/>
</dbReference>
<proteinExistence type="predicted"/>
<evidence type="ECO:0000313" key="3">
    <source>
        <dbReference type="Proteomes" id="UP001139408"/>
    </source>
</evidence>
<organism evidence="2 3">
    <name type="scientific">Shewanella algicola</name>
    <dbReference type="NCBI Taxonomy" id="640633"/>
    <lineage>
        <taxon>Bacteria</taxon>
        <taxon>Pseudomonadati</taxon>
        <taxon>Pseudomonadota</taxon>
        <taxon>Gammaproteobacteria</taxon>
        <taxon>Alteromonadales</taxon>
        <taxon>Shewanellaceae</taxon>
        <taxon>Shewanella</taxon>
    </lineage>
</organism>
<evidence type="ECO:0000313" key="2">
    <source>
        <dbReference type="EMBL" id="MCL1107858.1"/>
    </source>
</evidence>
<feature type="chain" id="PRO_5040823405" evidence="1">
    <location>
        <begin position="21"/>
        <end position="179"/>
    </location>
</feature>